<dbReference type="HOGENOM" id="CLU_2135137_0_0_1"/>
<protein>
    <recommendedName>
        <fullName evidence="3">DUF3224 domain-containing protein</fullName>
    </recommendedName>
</protein>
<evidence type="ECO:0000313" key="1">
    <source>
        <dbReference type="EMBL" id="KIJ24588.1"/>
    </source>
</evidence>
<proteinExistence type="predicted"/>
<dbReference type="AlphaFoldDB" id="A0A0C9T6M1"/>
<sequence>MSSTSIKGTISSDPFGSSPTARFIFVMNGKPNGTFVANNNVALTPFKSTSALFTYDEEAALGGTNAYSGTIGAGKFSVTLEDNSTLTADIVGGPADSQSISGSGNWQFALSPH</sequence>
<accession>A0A0C9T6M1</accession>
<evidence type="ECO:0000313" key="2">
    <source>
        <dbReference type="Proteomes" id="UP000054279"/>
    </source>
</evidence>
<keyword evidence="2" id="KW-1185">Reference proteome</keyword>
<gene>
    <name evidence="1" type="ORF">M422DRAFT_56346</name>
</gene>
<organism evidence="1 2">
    <name type="scientific">Sphaerobolus stellatus (strain SS14)</name>
    <dbReference type="NCBI Taxonomy" id="990650"/>
    <lineage>
        <taxon>Eukaryota</taxon>
        <taxon>Fungi</taxon>
        <taxon>Dikarya</taxon>
        <taxon>Basidiomycota</taxon>
        <taxon>Agaricomycotina</taxon>
        <taxon>Agaricomycetes</taxon>
        <taxon>Phallomycetidae</taxon>
        <taxon>Geastrales</taxon>
        <taxon>Sphaerobolaceae</taxon>
        <taxon>Sphaerobolus</taxon>
    </lineage>
</organism>
<dbReference type="EMBL" id="KN837474">
    <property type="protein sequence ID" value="KIJ24588.1"/>
    <property type="molecule type" value="Genomic_DNA"/>
</dbReference>
<dbReference type="Proteomes" id="UP000054279">
    <property type="component" value="Unassembled WGS sequence"/>
</dbReference>
<reference evidence="1 2" key="1">
    <citation type="submission" date="2014-06" db="EMBL/GenBank/DDBJ databases">
        <title>Evolutionary Origins and Diversification of the Mycorrhizal Mutualists.</title>
        <authorList>
            <consortium name="DOE Joint Genome Institute"/>
            <consortium name="Mycorrhizal Genomics Consortium"/>
            <person name="Kohler A."/>
            <person name="Kuo A."/>
            <person name="Nagy L.G."/>
            <person name="Floudas D."/>
            <person name="Copeland A."/>
            <person name="Barry K.W."/>
            <person name="Cichocki N."/>
            <person name="Veneault-Fourrey C."/>
            <person name="LaButti K."/>
            <person name="Lindquist E.A."/>
            <person name="Lipzen A."/>
            <person name="Lundell T."/>
            <person name="Morin E."/>
            <person name="Murat C."/>
            <person name="Riley R."/>
            <person name="Ohm R."/>
            <person name="Sun H."/>
            <person name="Tunlid A."/>
            <person name="Henrissat B."/>
            <person name="Grigoriev I.V."/>
            <person name="Hibbett D.S."/>
            <person name="Martin F."/>
        </authorList>
    </citation>
    <scope>NUCLEOTIDE SEQUENCE [LARGE SCALE GENOMIC DNA]</scope>
    <source>
        <strain evidence="1 2">SS14</strain>
    </source>
</reference>
<name>A0A0C9T6M1_SPHS4</name>
<evidence type="ECO:0008006" key="3">
    <source>
        <dbReference type="Google" id="ProtNLM"/>
    </source>
</evidence>